<feature type="repeat" description="ANK" evidence="3">
    <location>
        <begin position="1125"/>
        <end position="1159"/>
    </location>
</feature>
<dbReference type="SMART" id="SM00449">
    <property type="entry name" value="SPRY"/>
    <property type="match status" value="1"/>
</dbReference>
<accession>A0AA40A1W5</accession>
<dbReference type="SUPFAM" id="SSF49899">
    <property type="entry name" value="Concanavalin A-like lectins/glucanases"/>
    <property type="match status" value="1"/>
</dbReference>
<reference evidence="6" key="1">
    <citation type="submission" date="2023-06" db="EMBL/GenBank/DDBJ databases">
        <title>Genome-scale phylogeny and comparative genomics of the fungal order Sordariales.</title>
        <authorList>
            <consortium name="Lawrence Berkeley National Laboratory"/>
            <person name="Hensen N."/>
            <person name="Bonometti L."/>
            <person name="Westerberg I."/>
            <person name="Brannstrom I.O."/>
            <person name="Guillou S."/>
            <person name="Cros-Aarteil S."/>
            <person name="Calhoun S."/>
            <person name="Haridas S."/>
            <person name="Kuo A."/>
            <person name="Mondo S."/>
            <person name="Pangilinan J."/>
            <person name="Riley R."/>
            <person name="Labutti K."/>
            <person name="Andreopoulos B."/>
            <person name="Lipzen A."/>
            <person name="Chen C."/>
            <person name="Yanf M."/>
            <person name="Daum C."/>
            <person name="Ng V."/>
            <person name="Clum A."/>
            <person name="Steindorff A."/>
            <person name="Ohm R."/>
            <person name="Martin F."/>
            <person name="Silar P."/>
            <person name="Natvig D."/>
            <person name="Lalanne C."/>
            <person name="Gautier V."/>
            <person name="Ament-Velasquez S.L."/>
            <person name="Kruys A."/>
            <person name="Hutchinson M.I."/>
            <person name="Powell A.J."/>
            <person name="Barry K."/>
            <person name="Miller A.N."/>
            <person name="Grigoriev I.V."/>
            <person name="Debuchy R."/>
            <person name="Gladieux P."/>
            <person name="Thoren M.H."/>
            <person name="Johannesson H."/>
        </authorList>
    </citation>
    <scope>NUCLEOTIDE SEQUENCE</scope>
    <source>
        <strain evidence="6">SMH4607-1</strain>
    </source>
</reference>
<name>A0AA40A1W5_9PEZI</name>
<dbReference type="Pfam" id="PF24883">
    <property type="entry name" value="NPHP3_N"/>
    <property type="match status" value="1"/>
</dbReference>
<dbReference type="Gene3D" id="1.25.40.20">
    <property type="entry name" value="Ankyrin repeat-containing domain"/>
    <property type="match status" value="3"/>
</dbReference>
<dbReference type="InterPro" id="IPR044736">
    <property type="entry name" value="Gid1/RanBPM/SPLA_SPRY"/>
</dbReference>
<dbReference type="InterPro" id="IPR002110">
    <property type="entry name" value="Ankyrin_rpt"/>
</dbReference>
<dbReference type="InterPro" id="IPR027417">
    <property type="entry name" value="P-loop_NTPase"/>
</dbReference>
<feature type="compositionally biased region" description="Polar residues" evidence="4">
    <location>
        <begin position="1688"/>
        <end position="1703"/>
    </location>
</feature>
<dbReference type="PROSITE" id="PS50088">
    <property type="entry name" value="ANK_REPEAT"/>
    <property type="match status" value="5"/>
</dbReference>
<dbReference type="PANTHER" id="PTHR24198:SF165">
    <property type="entry name" value="ANKYRIN REPEAT-CONTAINING PROTEIN-RELATED"/>
    <property type="match status" value="1"/>
</dbReference>
<protein>
    <submittedName>
        <fullName evidence="6">Ankyrin repeat-containing domain protein</fullName>
    </submittedName>
</protein>
<dbReference type="SMART" id="SM00248">
    <property type="entry name" value="ANK"/>
    <property type="match status" value="12"/>
</dbReference>
<evidence type="ECO:0000313" key="6">
    <source>
        <dbReference type="EMBL" id="KAK0707798.1"/>
    </source>
</evidence>
<evidence type="ECO:0000256" key="2">
    <source>
        <dbReference type="ARBA" id="ARBA00023043"/>
    </source>
</evidence>
<dbReference type="InterPro" id="IPR056884">
    <property type="entry name" value="NPHP3-like_N"/>
</dbReference>
<comment type="caution">
    <text evidence="6">The sequence shown here is derived from an EMBL/GenBank/DDBJ whole genome shotgun (WGS) entry which is preliminary data.</text>
</comment>
<dbReference type="Pfam" id="PF00622">
    <property type="entry name" value="SPRY"/>
    <property type="match status" value="1"/>
</dbReference>
<keyword evidence="1" id="KW-0677">Repeat</keyword>
<dbReference type="InterPro" id="IPR003877">
    <property type="entry name" value="SPRY_dom"/>
</dbReference>
<dbReference type="InterPro" id="IPR043136">
    <property type="entry name" value="B30.2/SPRY_sf"/>
</dbReference>
<dbReference type="SUPFAM" id="SSF48403">
    <property type="entry name" value="Ankyrin repeat"/>
    <property type="match status" value="2"/>
</dbReference>
<dbReference type="PROSITE" id="PS50297">
    <property type="entry name" value="ANK_REP_REGION"/>
    <property type="match status" value="4"/>
</dbReference>
<feature type="domain" description="B30.2/SPRY" evidence="5">
    <location>
        <begin position="1460"/>
        <end position="1671"/>
    </location>
</feature>
<feature type="compositionally biased region" description="Basic and acidic residues" evidence="4">
    <location>
        <begin position="871"/>
        <end position="881"/>
    </location>
</feature>
<dbReference type="PROSITE" id="PS50188">
    <property type="entry name" value="B302_SPRY"/>
    <property type="match status" value="1"/>
</dbReference>
<keyword evidence="2 3" id="KW-0040">ANK repeat</keyword>
<sequence>MCFWHTILLEIDGDAMAPTPTESLYKVALTRFKQYGEDRYRDDKERELLDDFLRQRATPEDTKLAAESLKHDAGKKWSNKKVGDVEIPDTWIANILGNIGTFVAAGNSVMEGAPESVGLAWFAVKLTLTAIQNNYELYTFFGSGLTDISEIMIIVRHYDRLYDERHKPHWKASALVEKLFQDVITAYSAVLDFSFAIKRHLTAGTLTRIKHGFKDFFGGSKAKFEGKLSTIATLKKKILEESQGAFQDKTLSKLEGVSNVLGDISSTIQGIQKAQERQEEWHNESMVRLDTILNGLEEIRASTKRKTPWDFALQDFQKHQAALKPLPPTEVALGLAIDARHPGTCEWVFDEYSYTTWESSENHSMLSITGQGGTGKSTVIASIVERLLSVQDSNKSLFYLSCGAAGNGNTGAKTQSLTADRICHTFLSRIYGLAAEDQQNLPLLESCNDVFANPKAHSPRGTNLVGNLKTNKDEDLPDFADAFARIVALLKKNVVIVLDGVDSINISDKDQEDLFAKFKDLLDTGDVTASSGIRIQVLVGCRSSTRFSAELPYGSFIDVTSFSDQDINITLTAALEGVRGLSTAEREEAKKFILARTGFRFDYLCAVAMPFIREPFQRPLSRRLEALPEGINDTYTTELRKMNPNYVDLLRTTLTWVLLGQRDCLASEVIDAFNGVYSVLPATDIDADAEQGSGFPVPSRLEIDQLRRASGPFFEVQQDSISGQDYWVFVKDAHVSAFCLDSARESHEEQHASDSVCARCKESIAEPQTLSISRKEGHLNLALECLRHLNHPLFQKRAGLLAEIRLLEEPDNVTAQTIEESTVPVEEITQTAQKGVSIADEVGVISPQSSEESVETKTGRVEAANNIDQASTEKDNEKEQAEDLGYISDSSIDDEDREGGTGETAAIADGDTGVDDTLAFLATRLEIQSWPFHIKRAEELWTVDERAENETWAALMEELDKLAFEKPLVFWNWQKKYHDPPYDTFNLSGNPHKPLHVAAYLGISSWAKHLIERGEDPNELSGRCNALQAAATRAEKLDVLKVLLENGGDLNAENEVARPAFHSWLYEDCTLESAQLMIKHGADPKIMNKLSNWTALHHFAWKGDDPTVLELLLEHGADINAKDDFDTSPLHTLLRRREVPLALLKAFVERGADINAEDKHSVRPLQSASLFGELEALKIIAAAGLSEIDDLDNDGDTALHQAAIGGHAECVRFLWGAGASPNIPNKRGQTALHDAALRGSEDCVGAILDFEKETGHSLDINAFDKRNKTPLFCACLSHEQGTANLILDALLKRKEPLAEINKPSLGGRTPLRQAASHGFDGIVSKLIRTSVDQNDAASLAVNAQDRKSGMTALHRAAWRGHTKCVRLLLSSDAKADPSVRDTKSRTALVLAYEQWALSSDQASFEDIISLLIAASPSAAAQDPELAAICAVNGSTKLLRQLWRLNADLNRRDRYGWTPLELARKFSQTKAAEFLKRQVAWVGMLPSRWATDFPATMTVGARSVAADGTTVTHLSEERVCISTDRPLPAGLEQYYFEVTFGDVSDILTGGGEQKENPIAAVGFCTIGGGVIQFPGWPSRPIAPGAKSWGYHGDDGGLFVSSNLEGSSKAEAKPYGPGDTIGCGVDLAEHEIWFTLNGVRLDATFAGVDGRLFPLLGLKEVVTLQTNFGAEPFKWKGPDEQEGDGPDESQLGSENTIVELTTQCN</sequence>
<feature type="repeat" description="ANK" evidence="3">
    <location>
        <begin position="1022"/>
        <end position="1055"/>
    </location>
</feature>
<feature type="repeat" description="ANK" evidence="3">
    <location>
        <begin position="1091"/>
        <end position="1124"/>
    </location>
</feature>
<gene>
    <name evidence="6" type="ORF">B0H67DRAFT_612397</name>
</gene>
<keyword evidence="7" id="KW-1185">Reference proteome</keyword>
<feature type="repeat" description="ANK" evidence="3">
    <location>
        <begin position="1348"/>
        <end position="1380"/>
    </location>
</feature>
<dbReference type="Proteomes" id="UP001172102">
    <property type="component" value="Unassembled WGS sequence"/>
</dbReference>
<dbReference type="PANTHER" id="PTHR24198">
    <property type="entry name" value="ANKYRIN REPEAT AND PROTEIN KINASE DOMAIN-CONTAINING PROTEIN"/>
    <property type="match status" value="1"/>
</dbReference>
<dbReference type="InterPro" id="IPR001870">
    <property type="entry name" value="B30.2/SPRY"/>
</dbReference>
<evidence type="ECO:0000256" key="1">
    <source>
        <dbReference type="ARBA" id="ARBA00022737"/>
    </source>
</evidence>
<dbReference type="InterPro" id="IPR036770">
    <property type="entry name" value="Ankyrin_rpt-contain_sf"/>
</dbReference>
<dbReference type="Pfam" id="PF12796">
    <property type="entry name" value="Ank_2"/>
    <property type="match status" value="3"/>
</dbReference>
<dbReference type="Gene3D" id="3.40.50.300">
    <property type="entry name" value="P-loop containing nucleotide triphosphate hydrolases"/>
    <property type="match status" value="1"/>
</dbReference>
<feature type="repeat" description="ANK" evidence="3">
    <location>
        <begin position="1194"/>
        <end position="1226"/>
    </location>
</feature>
<evidence type="ECO:0000259" key="5">
    <source>
        <dbReference type="PROSITE" id="PS50188"/>
    </source>
</evidence>
<feature type="region of interest" description="Disordered" evidence="4">
    <location>
        <begin position="1670"/>
        <end position="1703"/>
    </location>
</feature>
<dbReference type="SUPFAM" id="SSF52540">
    <property type="entry name" value="P-loop containing nucleoside triphosphate hydrolases"/>
    <property type="match status" value="1"/>
</dbReference>
<evidence type="ECO:0000256" key="3">
    <source>
        <dbReference type="PROSITE-ProRule" id="PRU00023"/>
    </source>
</evidence>
<evidence type="ECO:0000313" key="7">
    <source>
        <dbReference type="Proteomes" id="UP001172102"/>
    </source>
</evidence>
<dbReference type="InterPro" id="IPR013320">
    <property type="entry name" value="ConA-like_dom_sf"/>
</dbReference>
<organism evidence="6 7">
    <name type="scientific">Lasiosphaeris hirsuta</name>
    <dbReference type="NCBI Taxonomy" id="260670"/>
    <lineage>
        <taxon>Eukaryota</taxon>
        <taxon>Fungi</taxon>
        <taxon>Dikarya</taxon>
        <taxon>Ascomycota</taxon>
        <taxon>Pezizomycotina</taxon>
        <taxon>Sordariomycetes</taxon>
        <taxon>Sordariomycetidae</taxon>
        <taxon>Sordariales</taxon>
        <taxon>Lasiosphaeriaceae</taxon>
        <taxon>Lasiosphaeris</taxon>
    </lineage>
</organism>
<proteinExistence type="predicted"/>
<dbReference type="EMBL" id="JAUKUA010000006">
    <property type="protein sequence ID" value="KAK0707798.1"/>
    <property type="molecule type" value="Genomic_DNA"/>
</dbReference>
<dbReference type="Gene3D" id="2.60.120.920">
    <property type="match status" value="1"/>
</dbReference>
<evidence type="ECO:0000256" key="4">
    <source>
        <dbReference type="SAM" id="MobiDB-lite"/>
    </source>
</evidence>
<dbReference type="CDD" id="cd12885">
    <property type="entry name" value="SPRY_RanBP_like"/>
    <property type="match status" value="1"/>
</dbReference>
<feature type="region of interest" description="Disordered" evidence="4">
    <location>
        <begin position="846"/>
        <end position="903"/>
    </location>
</feature>